<dbReference type="Proteomes" id="UP000005512">
    <property type="component" value="Unassembled WGS sequence"/>
</dbReference>
<dbReference type="STRING" id="500637.PROVRUST_08384"/>
<evidence type="ECO:0000313" key="2">
    <source>
        <dbReference type="Proteomes" id="UP000005512"/>
    </source>
</evidence>
<name>D1P803_9GAMM</name>
<dbReference type="HOGENOM" id="CLU_2919115_0_0_6"/>
<keyword evidence="2" id="KW-1185">Reference proteome</keyword>
<dbReference type="AlphaFoldDB" id="D1P803"/>
<gene>
    <name evidence="1" type="ORF">PROVRUST_08384</name>
</gene>
<dbReference type="RefSeq" id="WP_006816353.1">
    <property type="nucleotide sequence ID" value="NZ_GG703824.1"/>
</dbReference>
<evidence type="ECO:0000313" key="1">
    <source>
        <dbReference type="EMBL" id="EFB70446.1"/>
    </source>
</evidence>
<dbReference type="EMBL" id="ABXV02000074">
    <property type="protein sequence ID" value="EFB70446.1"/>
    <property type="molecule type" value="Genomic_DNA"/>
</dbReference>
<protein>
    <submittedName>
        <fullName evidence="1">Uncharacterized protein</fullName>
    </submittedName>
</protein>
<proteinExistence type="predicted"/>
<comment type="caution">
    <text evidence="1">The sequence shown here is derived from an EMBL/GenBank/DDBJ whole genome shotgun (WGS) entry which is preliminary data.</text>
</comment>
<accession>D1P803</accession>
<reference evidence="1" key="1">
    <citation type="submission" date="2009-12" db="EMBL/GenBank/DDBJ databases">
        <authorList>
            <person name="Weinstock G."/>
            <person name="Sodergren E."/>
            <person name="Clifton S."/>
            <person name="Fulton L."/>
            <person name="Fulton B."/>
            <person name="Courtney L."/>
            <person name="Fronick C."/>
            <person name="Harrison M."/>
            <person name="Strong C."/>
            <person name="Farmer C."/>
            <person name="Delahaunty K."/>
            <person name="Markovic C."/>
            <person name="Hall O."/>
            <person name="Minx P."/>
            <person name="Tomlinson C."/>
            <person name="Mitreva M."/>
            <person name="Nelson J."/>
            <person name="Hou S."/>
            <person name="Wollam A."/>
            <person name="Pepin K.H."/>
            <person name="Johnson M."/>
            <person name="Bhonagiri V."/>
            <person name="Nash W.E."/>
            <person name="Warren W."/>
            <person name="Chinwalla A."/>
            <person name="Mardis E.R."/>
            <person name="Wilson R.K."/>
        </authorList>
    </citation>
    <scope>NUCLEOTIDE SEQUENCE [LARGE SCALE GENOMIC DNA]</scope>
    <source>
        <strain evidence="1">DSM 4541</strain>
    </source>
</reference>
<sequence length="61" mass="7211">MSQLKIHVTLQLPDDLNAWVNFKSQSEKRSKRNFLMLLIEQAREIDLASRELKKQAEQNND</sequence>
<organism evidence="1 2">
    <name type="scientific">Providencia rustigianii DSM 4541</name>
    <dbReference type="NCBI Taxonomy" id="500637"/>
    <lineage>
        <taxon>Bacteria</taxon>
        <taxon>Pseudomonadati</taxon>
        <taxon>Pseudomonadota</taxon>
        <taxon>Gammaproteobacteria</taxon>
        <taxon>Enterobacterales</taxon>
        <taxon>Morganellaceae</taxon>
        <taxon>Providencia</taxon>
    </lineage>
</organism>